<comment type="caution">
    <text evidence="2">The sequence shown here is derived from an EMBL/GenBank/DDBJ whole genome shotgun (WGS) entry which is preliminary data.</text>
</comment>
<organism evidence="2 3">
    <name type="scientific">Cupriavidus campinensis</name>
    <dbReference type="NCBI Taxonomy" id="151783"/>
    <lineage>
        <taxon>Bacteria</taxon>
        <taxon>Pseudomonadati</taxon>
        <taxon>Pseudomonadota</taxon>
        <taxon>Betaproteobacteria</taxon>
        <taxon>Burkholderiales</taxon>
        <taxon>Burkholderiaceae</taxon>
        <taxon>Cupriavidus</taxon>
    </lineage>
</organism>
<evidence type="ECO:0000313" key="3">
    <source>
        <dbReference type="Proteomes" id="UP000318943"/>
    </source>
</evidence>
<dbReference type="EMBL" id="VCIZ01000002">
    <property type="protein sequence ID" value="TSP14012.1"/>
    <property type="molecule type" value="Genomic_DNA"/>
</dbReference>
<feature type="region of interest" description="Disordered" evidence="1">
    <location>
        <begin position="1"/>
        <end position="42"/>
    </location>
</feature>
<gene>
    <name evidence="2" type="ORF">FGG12_05945</name>
</gene>
<proteinExistence type="predicted"/>
<evidence type="ECO:0000256" key="1">
    <source>
        <dbReference type="SAM" id="MobiDB-lite"/>
    </source>
</evidence>
<reference evidence="2 3" key="1">
    <citation type="submission" date="2019-05" db="EMBL/GenBank/DDBJ databases">
        <title>Whole genome sequence analysis of Cupriavidus campinensis S14E4C strain.</title>
        <authorList>
            <person name="Abbaszade G."/>
            <person name="Szabo A."/>
            <person name="Toumi M."/>
            <person name="Toth E."/>
        </authorList>
    </citation>
    <scope>NUCLEOTIDE SEQUENCE [LARGE SCALE GENOMIC DNA]</scope>
    <source>
        <strain evidence="2 3">S14E4C</strain>
    </source>
</reference>
<dbReference type="RefSeq" id="WP_144196705.1">
    <property type="nucleotide sequence ID" value="NZ_VCIZ01000002.1"/>
</dbReference>
<evidence type="ECO:0000313" key="2">
    <source>
        <dbReference type="EMBL" id="TSP14012.1"/>
    </source>
</evidence>
<name>A0ABY3ESS3_9BURK</name>
<dbReference type="Proteomes" id="UP000318943">
    <property type="component" value="Unassembled WGS sequence"/>
</dbReference>
<protein>
    <submittedName>
        <fullName evidence="2">Uncharacterized protein</fullName>
    </submittedName>
</protein>
<feature type="compositionally biased region" description="Basic and acidic residues" evidence="1">
    <location>
        <begin position="12"/>
        <end position="30"/>
    </location>
</feature>
<keyword evidence="3" id="KW-1185">Reference proteome</keyword>
<sequence length="88" mass="9496">MSNILQFPARQPAERLPRAAKDVRPMEDTRPMPAPVNDQPVVQPEGVSAAQLLNTLAFYAGHGFDHGERARTALGQLQAHVEGVGARA</sequence>
<accession>A0ABY3ESS3</accession>